<feature type="region of interest" description="Disordered" evidence="1">
    <location>
        <begin position="59"/>
        <end position="146"/>
    </location>
</feature>
<sequence>MAPKNTSSDDQFMFLISCMKYANNGKPDFELVAQERGIVSKGAAAKRFSRMMKAHGISLATGNLSQTSPRKGVDSPPVSDEEKNDDQENENQEEQEISTSSKKRKRDGCQQQTPSRGSMKRVRILEPKEEESTQPDEDCEGDAGQE</sequence>
<accession>S8C0D9</accession>
<protein>
    <recommendedName>
        <fullName evidence="2">Myb-like DNA-binding domain-containing protein</fullName>
    </recommendedName>
</protein>
<gene>
    <name evidence="3" type="ORF">H072_5045</name>
</gene>
<organism evidence="3 4">
    <name type="scientific">Dactylellina haptotyla (strain CBS 200.50)</name>
    <name type="common">Nematode-trapping fungus</name>
    <name type="synonym">Monacrosporium haptotylum</name>
    <dbReference type="NCBI Taxonomy" id="1284197"/>
    <lineage>
        <taxon>Eukaryota</taxon>
        <taxon>Fungi</taxon>
        <taxon>Dikarya</taxon>
        <taxon>Ascomycota</taxon>
        <taxon>Pezizomycotina</taxon>
        <taxon>Orbiliomycetes</taxon>
        <taxon>Orbiliales</taxon>
        <taxon>Orbiliaceae</taxon>
        <taxon>Dactylellina</taxon>
    </lineage>
</organism>
<dbReference type="OMA" id="KRFSRMM"/>
<feature type="compositionally biased region" description="Polar residues" evidence="1">
    <location>
        <begin position="60"/>
        <end position="69"/>
    </location>
</feature>
<dbReference type="Proteomes" id="UP000015100">
    <property type="component" value="Unassembled WGS sequence"/>
</dbReference>
<dbReference type="STRING" id="1284197.S8C0D9"/>
<dbReference type="InterPro" id="IPR054505">
    <property type="entry name" value="Myb_DNA-bind_8"/>
</dbReference>
<reference evidence="4" key="2">
    <citation type="submission" date="2013-04" db="EMBL/GenBank/DDBJ databases">
        <title>Genomic mechanisms accounting for the adaptation to parasitism in nematode-trapping fungi.</title>
        <authorList>
            <person name="Ahren D.G."/>
        </authorList>
    </citation>
    <scope>NUCLEOTIDE SEQUENCE [LARGE SCALE GENOMIC DNA]</scope>
    <source>
        <strain evidence="4">CBS 200.50</strain>
    </source>
</reference>
<evidence type="ECO:0000313" key="3">
    <source>
        <dbReference type="EMBL" id="EPS41062.1"/>
    </source>
</evidence>
<evidence type="ECO:0000313" key="4">
    <source>
        <dbReference type="Proteomes" id="UP000015100"/>
    </source>
</evidence>
<evidence type="ECO:0000256" key="1">
    <source>
        <dbReference type="SAM" id="MobiDB-lite"/>
    </source>
</evidence>
<dbReference type="AlphaFoldDB" id="S8C0D9"/>
<keyword evidence="4" id="KW-1185">Reference proteome</keyword>
<feature type="compositionally biased region" description="Acidic residues" evidence="1">
    <location>
        <begin position="132"/>
        <end position="146"/>
    </location>
</feature>
<dbReference type="Pfam" id="PF22980">
    <property type="entry name" value="Myb_DNA-bind_8"/>
    <property type="match status" value="1"/>
</dbReference>
<feature type="compositionally biased region" description="Acidic residues" evidence="1">
    <location>
        <begin position="82"/>
        <end position="96"/>
    </location>
</feature>
<proteinExistence type="predicted"/>
<dbReference type="EMBL" id="AQGS01000258">
    <property type="protein sequence ID" value="EPS41062.1"/>
    <property type="molecule type" value="Genomic_DNA"/>
</dbReference>
<dbReference type="eggNOG" id="ENOG502SFTJ">
    <property type="taxonomic scope" value="Eukaryota"/>
</dbReference>
<comment type="caution">
    <text evidence="3">The sequence shown here is derived from an EMBL/GenBank/DDBJ whole genome shotgun (WGS) entry which is preliminary data.</text>
</comment>
<dbReference type="HOGENOM" id="CLU_114593_2_0_1"/>
<dbReference type="OrthoDB" id="5353914at2759"/>
<feature type="domain" description="Myb-like DNA-binding" evidence="2">
    <location>
        <begin position="8"/>
        <end position="56"/>
    </location>
</feature>
<reference evidence="3 4" key="1">
    <citation type="journal article" date="2013" name="PLoS Genet.">
        <title>Genomic mechanisms accounting for the adaptation to parasitism in nematode-trapping fungi.</title>
        <authorList>
            <person name="Meerupati T."/>
            <person name="Andersson K.M."/>
            <person name="Friman E."/>
            <person name="Kumar D."/>
            <person name="Tunlid A."/>
            <person name="Ahren D."/>
        </authorList>
    </citation>
    <scope>NUCLEOTIDE SEQUENCE [LARGE SCALE GENOMIC DNA]</scope>
    <source>
        <strain evidence="3 4">CBS 200.50</strain>
    </source>
</reference>
<name>S8C0D9_DACHA</name>
<evidence type="ECO:0000259" key="2">
    <source>
        <dbReference type="Pfam" id="PF22980"/>
    </source>
</evidence>